<dbReference type="CDD" id="cd00293">
    <property type="entry name" value="USP-like"/>
    <property type="match status" value="2"/>
</dbReference>
<feature type="domain" description="UspA" evidence="2">
    <location>
        <begin position="1"/>
        <end position="147"/>
    </location>
</feature>
<dbReference type="Proteomes" id="UP001166021">
    <property type="component" value="Unassembled WGS sequence"/>
</dbReference>
<dbReference type="InterPro" id="IPR006015">
    <property type="entry name" value="Universal_stress_UspA"/>
</dbReference>
<protein>
    <submittedName>
        <fullName evidence="3">Universal stress protein</fullName>
    </submittedName>
</protein>
<dbReference type="PRINTS" id="PR01438">
    <property type="entry name" value="UNVRSLSTRESS"/>
</dbReference>
<evidence type="ECO:0000313" key="4">
    <source>
        <dbReference type="Proteomes" id="UP001166021"/>
    </source>
</evidence>
<sequence>MKNILLPTDFSDNAWNAIFTALKMFETSECNFVLLNSYEPKISNLLGNKSKERLGVIYDSLYKNSKMQLEKTLHYLQKNHARDNHDFEIESISNNMENAVKQMVAEKDIDLIIMGTKGATGAKEVFMGSNTVRVIKKVRNCPILAVPGEYDFKALKKVVFPTDFSHNYGKTELRQLLDLVGHWKAEIMILEVGQEQKPTESQKQQMKTLSRCLKSVYHSYHTIEMKNNVAEATTKFAEDNCADLIALIHYPHTFMEKLTREPVIRKMGFHSKIPLLVLPDI</sequence>
<organism evidence="3 4">
    <name type="scientific">Maribacter aquimaris</name>
    <dbReference type="NCBI Taxonomy" id="2737171"/>
    <lineage>
        <taxon>Bacteria</taxon>
        <taxon>Pseudomonadati</taxon>
        <taxon>Bacteroidota</taxon>
        <taxon>Flavobacteriia</taxon>
        <taxon>Flavobacteriales</taxon>
        <taxon>Flavobacteriaceae</taxon>
        <taxon>Maribacter</taxon>
    </lineage>
</organism>
<evidence type="ECO:0000256" key="1">
    <source>
        <dbReference type="ARBA" id="ARBA00008791"/>
    </source>
</evidence>
<dbReference type="PANTHER" id="PTHR46268:SF6">
    <property type="entry name" value="UNIVERSAL STRESS PROTEIN UP12"/>
    <property type="match status" value="1"/>
</dbReference>
<reference evidence="3" key="1">
    <citation type="submission" date="2020-05" db="EMBL/GenBank/DDBJ databases">
        <title>The draft genome sequence of Maribacter sp. ANRC-HE7.</title>
        <authorList>
            <person name="Mu L."/>
        </authorList>
    </citation>
    <scope>NUCLEOTIDE SEQUENCE</scope>
    <source>
        <strain evidence="3">ANRC-HE7</strain>
    </source>
</reference>
<dbReference type="Pfam" id="PF00582">
    <property type="entry name" value="Usp"/>
    <property type="match status" value="1"/>
</dbReference>
<keyword evidence="4" id="KW-1185">Reference proteome</keyword>
<dbReference type="EMBL" id="JABTCF010000004">
    <property type="protein sequence ID" value="MBD0777967.1"/>
    <property type="molecule type" value="Genomic_DNA"/>
</dbReference>
<evidence type="ECO:0000259" key="2">
    <source>
        <dbReference type="Pfam" id="PF00582"/>
    </source>
</evidence>
<gene>
    <name evidence="3" type="ORF">HPE56_09185</name>
</gene>
<dbReference type="SUPFAM" id="SSF52402">
    <property type="entry name" value="Adenine nucleotide alpha hydrolases-like"/>
    <property type="match status" value="2"/>
</dbReference>
<dbReference type="PANTHER" id="PTHR46268">
    <property type="entry name" value="STRESS RESPONSE PROTEIN NHAX"/>
    <property type="match status" value="1"/>
</dbReference>
<comment type="similarity">
    <text evidence="1">Belongs to the universal stress protein A family.</text>
</comment>
<dbReference type="InterPro" id="IPR006016">
    <property type="entry name" value="UspA"/>
</dbReference>
<proteinExistence type="inferred from homology"/>
<dbReference type="Gene3D" id="3.40.50.620">
    <property type="entry name" value="HUPs"/>
    <property type="match status" value="2"/>
</dbReference>
<evidence type="ECO:0000313" key="3">
    <source>
        <dbReference type="EMBL" id="MBD0777967.1"/>
    </source>
</evidence>
<accession>A0ABR7V0D6</accession>
<dbReference type="RefSeq" id="WP_188243468.1">
    <property type="nucleotide sequence ID" value="NZ_JABTCF010000004.1"/>
</dbReference>
<name>A0ABR7V0D6_9FLAO</name>
<dbReference type="InterPro" id="IPR014729">
    <property type="entry name" value="Rossmann-like_a/b/a_fold"/>
</dbReference>
<comment type="caution">
    <text evidence="3">The sequence shown here is derived from an EMBL/GenBank/DDBJ whole genome shotgun (WGS) entry which is preliminary data.</text>
</comment>